<dbReference type="PROSITE" id="PS50082">
    <property type="entry name" value="WD_REPEATS_2"/>
    <property type="match status" value="2"/>
</dbReference>
<dbReference type="Proteomes" id="UP000005408">
    <property type="component" value="Unassembled WGS sequence"/>
</dbReference>
<dbReference type="Pfam" id="PF23138">
    <property type="entry name" value="CTLH_Armc9"/>
    <property type="match status" value="1"/>
</dbReference>
<keyword evidence="12" id="KW-1185">Reference proteome</keyword>
<keyword evidence="9" id="KW-0472">Membrane</keyword>
<evidence type="ECO:0000256" key="2">
    <source>
        <dbReference type="ARBA" id="ARBA00004414"/>
    </source>
</evidence>
<feature type="repeat" description="WD" evidence="6">
    <location>
        <begin position="460"/>
        <end position="492"/>
    </location>
</feature>
<evidence type="ECO:0000256" key="8">
    <source>
        <dbReference type="SAM" id="MobiDB-lite"/>
    </source>
</evidence>
<sequence length="794" mass="88842">MAAATGRVDELVKDYLLYRGCTASLRNFEYELKIDKDKGLRADKILEQFQQYVGSHSLSNLRDFWTHLNGRLFCRLEQRYIPSVKKLEVGLLKLYVVNACQSNRQDKVTEFFDKMAGDLQQQPEFREWFCFPFIKNPEENSHFAMYFTKTWQEMFYLSLFNFLSVIINVMPAPVLLNFDIEHKRMKNLQEENEMLKTQLLSADSTLALKSSCTMERKYVGRGANSAELCYDFSDLGDESLEIQKQQKPSRKIPFSNSPLFNRKPNFLTSNKSPIKSQSRAKTGKSQAMNIKKENGSTGLPSNQGHPEYTSRSLSSGAAAQKVGHPEATSRSLSHQNKPIQPNTPSEASRNKAVTSQGKASSLPKVEEFTASSTSNAPVPKLENLDQNLIGVQKSPDNTSKEVIASRRTTKELSYDAQEDLTPVNETRCLSEASKPKSIIDKSDYIADDQGPFLLLSQEDYKEHRSAISYARFSVMGQYVASVDVDGIVKIWSWSPQPVTCATVMSKSAFLSLEWASKQDRWLLLGNRSGNIRLFDVKEMKSFYEATSDSSYPRIVSLSSNQSNGTFVCSATVNRARSASGSDLQTSTNARVGKLSLWDLRSMNQLKHLEVQPGPVTINCCSFNHNGHLLLTGGVDGTIRLFDMQQHKVISQWEAHSGEVQTLQFSSDETNCYSIGTDGKLIQWSLHKQGVMTDLSIHNGASLPFLPGLQGGLKEIPRGQVFTMEADGDYMLTCDKTRGCMYKVKDNSLSHVMNIQGHASFLTTVDWSPNIDTKVCMTGATDGTIKISTLLSTQI</sequence>
<dbReference type="GO" id="GO:0031901">
    <property type="term" value="C:early endosome membrane"/>
    <property type="evidence" value="ECO:0007669"/>
    <property type="project" value="UniProtKB-SubCell"/>
</dbReference>
<keyword evidence="7" id="KW-0175">Coiled coil</keyword>
<feature type="compositionally biased region" description="Polar residues" evidence="8">
    <location>
        <begin position="266"/>
        <end position="288"/>
    </location>
</feature>
<dbReference type="OMA" id="KMYLVNA"/>
<dbReference type="InterPro" id="IPR015943">
    <property type="entry name" value="WD40/YVTN_repeat-like_dom_sf"/>
</dbReference>
<evidence type="ECO:0000256" key="9">
    <source>
        <dbReference type="SAM" id="Phobius"/>
    </source>
</evidence>
<dbReference type="InterPro" id="IPR001680">
    <property type="entry name" value="WD40_rpt"/>
</dbReference>
<evidence type="ECO:0000256" key="1">
    <source>
        <dbReference type="ARBA" id="ARBA00004220"/>
    </source>
</evidence>
<dbReference type="InterPro" id="IPR056327">
    <property type="entry name" value="ARMC9_CTLH-like_dom"/>
</dbReference>
<dbReference type="GO" id="GO:0051898">
    <property type="term" value="P:negative regulation of phosphatidylinositol 3-kinase/protein kinase B signal transduction"/>
    <property type="evidence" value="ECO:0007669"/>
    <property type="project" value="InterPro"/>
</dbReference>
<feature type="region of interest" description="Disordered" evidence="8">
    <location>
        <begin position="243"/>
        <end position="381"/>
    </location>
</feature>
<reference evidence="11" key="1">
    <citation type="submission" date="2022-08" db="UniProtKB">
        <authorList>
            <consortium name="EnsemblMetazoa"/>
        </authorList>
    </citation>
    <scope>IDENTIFICATION</scope>
    <source>
        <strain evidence="11">05x7-T-G4-1.051#20</strain>
    </source>
</reference>
<keyword evidence="5" id="KW-0967">Endosome</keyword>
<feature type="domain" description="ARMC9 CTLH-like" evidence="10">
    <location>
        <begin position="48"/>
        <end position="167"/>
    </location>
</feature>
<dbReference type="GO" id="GO:0045022">
    <property type="term" value="P:early endosome to late endosome transport"/>
    <property type="evidence" value="ECO:0007669"/>
    <property type="project" value="InterPro"/>
</dbReference>
<dbReference type="AlphaFoldDB" id="A0A8W8IAN6"/>
<feature type="repeat" description="WD" evidence="6">
    <location>
        <begin position="617"/>
        <end position="651"/>
    </location>
</feature>
<evidence type="ECO:0000256" key="5">
    <source>
        <dbReference type="ARBA" id="ARBA00022753"/>
    </source>
</evidence>
<keyword evidence="6" id="KW-0853">WD repeat</keyword>
<proteinExistence type="inferred from homology"/>
<keyword evidence="9" id="KW-1133">Transmembrane helix</keyword>
<comment type="similarity">
    <text evidence="3">Belongs to the WD repeat WDR91 family.</text>
</comment>
<dbReference type="EnsemblMetazoa" id="G13334.2">
    <property type="protein sequence ID" value="G13334.2:cds"/>
    <property type="gene ID" value="G13334"/>
</dbReference>
<organism evidence="11 12">
    <name type="scientific">Magallana gigas</name>
    <name type="common">Pacific oyster</name>
    <name type="synonym">Crassostrea gigas</name>
    <dbReference type="NCBI Taxonomy" id="29159"/>
    <lineage>
        <taxon>Eukaryota</taxon>
        <taxon>Metazoa</taxon>
        <taxon>Spiralia</taxon>
        <taxon>Lophotrochozoa</taxon>
        <taxon>Mollusca</taxon>
        <taxon>Bivalvia</taxon>
        <taxon>Autobranchia</taxon>
        <taxon>Pteriomorphia</taxon>
        <taxon>Ostreida</taxon>
        <taxon>Ostreoidea</taxon>
        <taxon>Ostreidae</taxon>
        <taxon>Magallana</taxon>
    </lineage>
</organism>
<dbReference type="OrthoDB" id="193023at2759"/>
<dbReference type="SUPFAM" id="SSF50978">
    <property type="entry name" value="WD40 repeat-like"/>
    <property type="match status" value="1"/>
</dbReference>
<feature type="coiled-coil region" evidence="7">
    <location>
        <begin position="178"/>
        <end position="205"/>
    </location>
</feature>
<evidence type="ECO:0000313" key="12">
    <source>
        <dbReference type="Proteomes" id="UP000005408"/>
    </source>
</evidence>
<evidence type="ECO:0000313" key="11">
    <source>
        <dbReference type="EnsemblMetazoa" id="G13334.2:cds"/>
    </source>
</evidence>
<dbReference type="PANTHER" id="PTHR13083">
    <property type="entry name" value="WD REPEAT-CONTAINING PROTEIN 91"/>
    <property type="match status" value="1"/>
</dbReference>
<dbReference type="InterPro" id="IPR036322">
    <property type="entry name" value="WD40_repeat_dom_sf"/>
</dbReference>
<dbReference type="Gene3D" id="2.130.10.10">
    <property type="entry name" value="YVTN repeat-like/Quinoprotein amine dehydrogenase"/>
    <property type="match status" value="2"/>
</dbReference>
<dbReference type="PANTHER" id="PTHR13083:SF3">
    <property type="entry name" value="WD REPEAT-CONTAINING PROTEIN 91"/>
    <property type="match status" value="1"/>
</dbReference>
<evidence type="ECO:0000256" key="7">
    <source>
        <dbReference type="SAM" id="Coils"/>
    </source>
</evidence>
<evidence type="ECO:0000259" key="10">
    <source>
        <dbReference type="Pfam" id="PF23138"/>
    </source>
</evidence>
<dbReference type="GO" id="GO:0141039">
    <property type="term" value="F:phosphatidylinositol 3-kinase inhibitor activity"/>
    <property type="evidence" value="ECO:0007669"/>
    <property type="project" value="InterPro"/>
</dbReference>
<feature type="compositionally biased region" description="Polar residues" evidence="8">
    <location>
        <begin position="328"/>
        <end position="359"/>
    </location>
</feature>
<protein>
    <recommendedName>
        <fullName evidence="4">WD repeat-containing protein 91</fullName>
    </recommendedName>
</protein>
<feature type="compositionally biased region" description="Polar residues" evidence="8">
    <location>
        <begin position="295"/>
        <end position="317"/>
    </location>
</feature>
<dbReference type="InterPro" id="IPR039724">
    <property type="entry name" value="WDR91"/>
</dbReference>
<name>A0A8W8IAN6_MAGGI</name>
<feature type="transmembrane region" description="Helical" evidence="9">
    <location>
        <begin position="155"/>
        <end position="176"/>
    </location>
</feature>
<dbReference type="Pfam" id="PF00400">
    <property type="entry name" value="WD40"/>
    <property type="match status" value="4"/>
</dbReference>
<evidence type="ECO:0000256" key="4">
    <source>
        <dbReference type="ARBA" id="ARBA00021116"/>
    </source>
</evidence>
<keyword evidence="9" id="KW-0812">Transmembrane</keyword>
<evidence type="ECO:0000256" key="6">
    <source>
        <dbReference type="PROSITE-ProRule" id="PRU00221"/>
    </source>
</evidence>
<accession>A0A8W8IAN6</accession>
<evidence type="ECO:0000256" key="3">
    <source>
        <dbReference type="ARBA" id="ARBA00006128"/>
    </source>
</evidence>
<comment type="subcellular location">
    <subcellularLocation>
        <location evidence="1">Early endosome membrane</location>
        <topology evidence="1">Peripheral membrane protein</topology>
    </subcellularLocation>
    <subcellularLocation>
        <location evidence="2">Late endosome membrane</location>
    </subcellularLocation>
</comment>
<dbReference type="GO" id="GO:0031902">
    <property type="term" value="C:late endosome membrane"/>
    <property type="evidence" value="ECO:0007669"/>
    <property type="project" value="UniProtKB-SubCell"/>
</dbReference>
<dbReference type="SMART" id="SM00320">
    <property type="entry name" value="WD40"/>
    <property type="match status" value="5"/>
</dbReference>